<dbReference type="AlphaFoldDB" id="A0A915I385"/>
<protein>
    <submittedName>
        <fullName evidence="2">Uncharacterized protein</fullName>
    </submittedName>
</protein>
<evidence type="ECO:0000313" key="2">
    <source>
        <dbReference type="WBParaSite" id="nRc.2.0.1.t08593-RA"/>
    </source>
</evidence>
<sequence length="120" mass="13796">MTAYPDNQDKQETLDLSYEYRYKCCEDNFLVSIEDFNSGSKLLTEIVLAERTKNNAKIKKNKKVVYLCCGNNAQHMGVAKTKNNPTSLSTNVEQWNIEREFKPTSPTQPEIRDMGRVRAV</sequence>
<proteinExistence type="predicted"/>
<accession>A0A915I385</accession>
<evidence type="ECO:0000313" key="1">
    <source>
        <dbReference type="Proteomes" id="UP000887565"/>
    </source>
</evidence>
<dbReference type="Proteomes" id="UP000887565">
    <property type="component" value="Unplaced"/>
</dbReference>
<dbReference type="WBParaSite" id="nRc.2.0.1.t08593-RA">
    <property type="protein sequence ID" value="nRc.2.0.1.t08593-RA"/>
    <property type="gene ID" value="nRc.2.0.1.g08593"/>
</dbReference>
<keyword evidence="1" id="KW-1185">Reference proteome</keyword>
<name>A0A915I385_ROMCU</name>
<reference evidence="2" key="1">
    <citation type="submission" date="2022-11" db="UniProtKB">
        <authorList>
            <consortium name="WormBaseParasite"/>
        </authorList>
    </citation>
    <scope>IDENTIFICATION</scope>
</reference>
<organism evidence="1 2">
    <name type="scientific">Romanomermis culicivorax</name>
    <name type="common">Nematode worm</name>
    <dbReference type="NCBI Taxonomy" id="13658"/>
    <lineage>
        <taxon>Eukaryota</taxon>
        <taxon>Metazoa</taxon>
        <taxon>Ecdysozoa</taxon>
        <taxon>Nematoda</taxon>
        <taxon>Enoplea</taxon>
        <taxon>Dorylaimia</taxon>
        <taxon>Mermithida</taxon>
        <taxon>Mermithoidea</taxon>
        <taxon>Mermithidae</taxon>
        <taxon>Romanomermis</taxon>
    </lineage>
</organism>